<keyword evidence="5" id="KW-0676">Redox-active center</keyword>
<name>A0ABM7Q7H1_9GAMM</name>
<organism evidence="7 8">
    <name type="scientific">Noviluteimonas caseinilytica</name>
    <dbReference type="NCBI Taxonomy" id="2675101"/>
    <lineage>
        <taxon>Bacteria</taxon>
        <taxon>Pseudomonadati</taxon>
        <taxon>Pseudomonadota</taxon>
        <taxon>Gammaproteobacteria</taxon>
        <taxon>Lysobacterales</taxon>
        <taxon>Lysobacteraceae</taxon>
        <taxon>Noviluteimonas</taxon>
    </lineage>
</organism>
<dbReference type="InterPro" id="IPR012336">
    <property type="entry name" value="Thioredoxin-like_fold"/>
</dbReference>
<dbReference type="Pfam" id="PF13462">
    <property type="entry name" value="Thioredoxin_4"/>
    <property type="match status" value="1"/>
</dbReference>
<feature type="domain" description="Thioredoxin" evidence="6">
    <location>
        <begin position="1"/>
        <end position="177"/>
    </location>
</feature>
<dbReference type="PANTHER" id="PTHR13887:SF14">
    <property type="entry name" value="DISULFIDE BOND FORMATION PROTEIN D"/>
    <property type="match status" value="1"/>
</dbReference>
<dbReference type="Gene3D" id="3.40.30.10">
    <property type="entry name" value="Glutaredoxin"/>
    <property type="match status" value="1"/>
</dbReference>
<dbReference type="PANTHER" id="PTHR13887">
    <property type="entry name" value="GLUTATHIONE S-TRANSFERASE KAPPA"/>
    <property type="match status" value="1"/>
</dbReference>
<keyword evidence="4" id="KW-1015">Disulfide bond</keyword>
<dbReference type="InterPro" id="IPR036249">
    <property type="entry name" value="Thioredoxin-like_sf"/>
</dbReference>
<reference evidence="7 8" key="1">
    <citation type="submission" date="2021-03" db="EMBL/GenBank/DDBJ databases">
        <title>Complete Genome Sequences of Two Lysobacter Strains Isolated from Sea Water (Lysobacter caseinilyticus) and Soil (Lysobacter helvus) in South Korea.</title>
        <authorList>
            <person name="Watanabe Y."/>
            <person name="Arakawa K."/>
        </authorList>
    </citation>
    <scope>NUCLEOTIDE SEQUENCE [LARGE SCALE GENOMIC DNA]</scope>
    <source>
        <strain evidence="7 8">KVB24</strain>
    </source>
</reference>
<dbReference type="PROSITE" id="PS51352">
    <property type="entry name" value="THIOREDOXIN_2"/>
    <property type="match status" value="1"/>
</dbReference>
<gene>
    <name evidence="7" type="ORF">LYSCAS_22520</name>
</gene>
<accession>A0ABM7Q7H1</accession>
<dbReference type="SUPFAM" id="SSF52833">
    <property type="entry name" value="Thioredoxin-like"/>
    <property type="match status" value="1"/>
</dbReference>
<evidence type="ECO:0000259" key="6">
    <source>
        <dbReference type="PROSITE" id="PS51352"/>
    </source>
</evidence>
<evidence type="ECO:0000256" key="4">
    <source>
        <dbReference type="ARBA" id="ARBA00023157"/>
    </source>
</evidence>
<evidence type="ECO:0000256" key="5">
    <source>
        <dbReference type="ARBA" id="ARBA00023284"/>
    </source>
</evidence>
<sequence length="177" mass="19452">MSTLRTPVGENDHIEGPEDARVTLLEYGDYECPYCGAAYPIVKQIQHRFEGRLRFAFRNFPLSNAHPNAMDAASAAEFAGEHGRYWEMHDALYEQQQHLGPALYATLAERLGLDAAALQTAVDDGRYHAKIRAQFTGGVRSGVNGTPTFFINGTRFDGVDYRQLGAELAQAIDAAGS</sequence>
<keyword evidence="3" id="KW-0560">Oxidoreductase</keyword>
<evidence type="ECO:0000256" key="1">
    <source>
        <dbReference type="ARBA" id="ARBA00005791"/>
    </source>
</evidence>
<keyword evidence="8" id="KW-1185">Reference proteome</keyword>
<comment type="similarity">
    <text evidence="1">Belongs to the thioredoxin family. DsbA subfamily.</text>
</comment>
<evidence type="ECO:0000313" key="7">
    <source>
        <dbReference type="EMBL" id="BCT93228.1"/>
    </source>
</evidence>
<dbReference type="RefSeq" id="WP_213434167.1">
    <property type="nucleotide sequence ID" value="NZ_AP024545.1"/>
</dbReference>
<protein>
    <recommendedName>
        <fullName evidence="6">Thioredoxin domain-containing protein</fullName>
    </recommendedName>
</protein>
<dbReference type="InterPro" id="IPR013766">
    <property type="entry name" value="Thioredoxin_domain"/>
</dbReference>
<evidence type="ECO:0000313" key="8">
    <source>
        <dbReference type="Proteomes" id="UP000681317"/>
    </source>
</evidence>
<proteinExistence type="inferred from homology"/>
<keyword evidence="2" id="KW-0732">Signal</keyword>
<evidence type="ECO:0000256" key="2">
    <source>
        <dbReference type="ARBA" id="ARBA00022729"/>
    </source>
</evidence>
<dbReference type="Proteomes" id="UP000681317">
    <property type="component" value="Chromosome"/>
</dbReference>
<dbReference type="EMBL" id="AP024545">
    <property type="protein sequence ID" value="BCT93228.1"/>
    <property type="molecule type" value="Genomic_DNA"/>
</dbReference>
<evidence type="ECO:0000256" key="3">
    <source>
        <dbReference type="ARBA" id="ARBA00023002"/>
    </source>
</evidence>